<dbReference type="PANTHER" id="PTHR32134:SF180">
    <property type="entry name" value="FNIP REPEAT-CONTAINING PROTEIN"/>
    <property type="match status" value="1"/>
</dbReference>
<dbReference type="EMBL" id="LODT01000037">
    <property type="protein sequence ID" value="KYQ90189.1"/>
    <property type="molecule type" value="Genomic_DNA"/>
</dbReference>
<organism evidence="2 3">
    <name type="scientific">Tieghemostelium lacteum</name>
    <name type="common">Slime mold</name>
    <name type="synonym">Dictyostelium lacteum</name>
    <dbReference type="NCBI Taxonomy" id="361077"/>
    <lineage>
        <taxon>Eukaryota</taxon>
        <taxon>Amoebozoa</taxon>
        <taxon>Evosea</taxon>
        <taxon>Eumycetozoa</taxon>
        <taxon>Dictyostelia</taxon>
        <taxon>Dictyosteliales</taxon>
        <taxon>Raperosteliaceae</taxon>
        <taxon>Tieghemostelium</taxon>
    </lineage>
</organism>
<dbReference type="AlphaFoldDB" id="A0A151Z892"/>
<protein>
    <submittedName>
        <fullName evidence="2">Uncharacterized protein</fullName>
    </submittedName>
</protein>
<reference evidence="2 3" key="1">
    <citation type="submission" date="2015-12" db="EMBL/GenBank/DDBJ databases">
        <title>Dictyostelia acquired genes for synthesis and detection of signals that induce cell-type specialization by lateral gene transfer from prokaryotes.</title>
        <authorList>
            <person name="Gloeckner G."/>
            <person name="Schaap P."/>
        </authorList>
    </citation>
    <scope>NUCLEOTIDE SEQUENCE [LARGE SCALE GENOMIC DNA]</scope>
    <source>
        <strain evidence="2 3">TK</strain>
    </source>
</reference>
<gene>
    <name evidence="2" type="ORF">DLAC_08787</name>
</gene>
<comment type="caution">
    <text evidence="2">The sequence shown here is derived from an EMBL/GenBank/DDBJ whole genome shotgun (WGS) entry which is preliminary data.</text>
</comment>
<name>A0A151Z892_TIELA</name>
<evidence type="ECO:0000256" key="1">
    <source>
        <dbReference type="ARBA" id="ARBA00022737"/>
    </source>
</evidence>
<dbReference type="PANTHER" id="PTHR32134">
    <property type="entry name" value="FNIP REPEAT-CONTAINING PROTEIN"/>
    <property type="match status" value="1"/>
</dbReference>
<sequence>MTSHGTPDYIVFNQMDKWANINNLVHMDIGEFNLEIPQGSLPKTLECLIIKGYTHAILPDTLPHGLLKLVLGVYNNSLDYLPWTIESIVLGTKFNFHINHLPVRLRSLKMGNIFNKNLLLHCLPPTLKKLHLSRAFNQQLENGHLNQCDMELLVFGKFFNYPLNRDWIPTSLLYLCLSDMYNQPISYLPDKLIHLRFGNCFNVSFSFKLPSTLKILEFGSSFNQDNITEDIIPPSVTYLFLGSSFNQPIKYLPPNLEKLYLPSFYKHPICKSFLNHKLKIKLY</sequence>
<dbReference type="OrthoDB" id="444581at2759"/>
<evidence type="ECO:0000313" key="3">
    <source>
        <dbReference type="Proteomes" id="UP000076078"/>
    </source>
</evidence>
<dbReference type="FunCoup" id="A0A151Z892">
    <property type="interactions" value="127"/>
</dbReference>
<keyword evidence="1" id="KW-0677">Repeat</keyword>
<evidence type="ECO:0000313" key="2">
    <source>
        <dbReference type="EMBL" id="KYQ90189.1"/>
    </source>
</evidence>
<dbReference type="Proteomes" id="UP000076078">
    <property type="component" value="Unassembled WGS sequence"/>
</dbReference>
<proteinExistence type="predicted"/>
<keyword evidence="3" id="KW-1185">Reference proteome</keyword>
<dbReference type="OMA" id="DKWANIN"/>
<dbReference type="Pfam" id="PF05725">
    <property type="entry name" value="FNIP"/>
    <property type="match status" value="3"/>
</dbReference>
<dbReference type="InParanoid" id="A0A151Z892"/>
<accession>A0A151Z892</accession>
<dbReference type="SUPFAM" id="SSF52058">
    <property type="entry name" value="L domain-like"/>
    <property type="match status" value="1"/>
</dbReference>
<dbReference type="STRING" id="361077.A0A151Z892"/>
<dbReference type="InterPro" id="IPR008615">
    <property type="entry name" value="FNIP"/>
</dbReference>
<dbReference type="InterPro" id="IPR051251">
    <property type="entry name" value="STK_FNIP-Repeat"/>
</dbReference>